<dbReference type="PATRIC" id="fig|1360.114.peg.2039"/>
<evidence type="ECO:0000313" key="1">
    <source>
        <dbReference type="EMBL" id="KSU17649.1"/>
    </source>
</evidence>
<dbReference type="Proteomes" id="UP000053719">
    <property type="component" value="Unassembled WGS sequence"/>
</dbReference>
<name>A0A0V8DWI0_LACLL</name>
<comment type="caution">
    <text evidence="1">The sequence shown here is derived from an EMBL/GenBank/DDBJ whole genome shotgun (WGS) entry which is preliminary data.</text>
</comment>
<evidence type="ECO:0000313" key="2">
    <source>
        <dbReference type="Proteomes" id="UP000053719"/>
    </source>
</evidence>
<organism evidence="1 2">
    <name type="scientific">Lactococcus lactis subsp. lactis</name>
    <name type="common">Streptococcus lactis</name>
    <dbReference type="NCBI Taxonomy" id="1360"/>
    <lineage>
        <taxon>Bacteria</taxon>
        <taxon>Bacillati</taxon>
        <taxon>Bacillota</taxon>
        <taxon>Bacilli</taxon>
        <taxon>Lactobacillales</taxon>
        <taxon>Streptococcaceae</taxon>
        <taxon>Lactococcus</taxon>
    </lineage>
</organism>
<gene>
    <name evidence="1" type="ORF">M20_2590</name>
</gene>
<reference evidence="2" key="1">
    <citation type="submission" date="2015-10" db="EMBL/GenBank/DDBJ databases">
        <title>Draft Genome Sequences of 11 Lactococcus lactis subspecies cremoris strains.</title>
        <authorList>
            <person name="Wels M."/>
            <person name="Backus L."/>
            <person name="Boekhorst J."/>
            <person name="Dijkstra A."/>
            <person name="Beerthuizen M."/>
            <person name="Kelly W."/>
            <person name="Siezen R."/>
            <person name="Bachmann H."/>
            <person name="Van Hijum S."/>
        </authorList>
    </citation>
    <scope>NUCLEOTIDE SEQUENCE [LARGE SCALE GENOMIC DNA]</scope>
    <source>
        <strain evidence="2">M20</strain>
    </source>
</reference>
<dbReference type="AlphaFoldDB" id="A0A0V8DWI0"/>
<dbReference type="EMBL" id="LKLU01000142">
    <property type="protein sequence ID" value="KSU17649.1"/>
    <property type="molecule type" value="Genomic_DNA"/>
</dbReference>
<proteinExistence type="predicted"/>
<protein>
    <submittedName>
        <fullName evidence="1">Uncharacterized protein</fullName>
    </submittedName>
</protein>
<dbReference type="RefSeq" id="WP_014570268.1">
    <property type="nucleotide sequence ID" value="NZ_CP120935.1"/>
</dbReference>
<sequence length="204" mass="23479">MNTISKQYFRLRAYPGKKDHYKDFIENNFVALGWPLIGDLTGKSEEEIRVALDIDIYPFKTKRAFGLAVGFFMRLLSMKKGDIIVVPHKNKTITFLEVTSTYIYDETFINSHMAHQVKTKFLKKVSVSDIPPKFKKSIDTMATLTSLNKYAELIEDILQKKDIKKSGIPTNTFVSDSQSKKIIMTISENVDRNDIEMFISNLHI</sequence>
<accession>A0A0V8DWI0</accession>